<dbReference type="AlphaFoldDB" id="A0A8S0XS72"/>
<feature type="compositionally biased region" description="Polar residues" evidence="1">
    <location>
        <begin position="1"/>
        <end position="22"/>
    </location>
</feature>
<organism evidence="2 3">
    <name type="scientific">Cyclocybe aegerita</name>
    <name type="common">Black poplar mushroom</name>
    <name type="synonym">Agrocybe aegerita</name>
    <dbReference type="NCBI Taxonomy" id="1973307"/>
    <lineage>
        <taxon>Eukaryota</taxon>
        <taxon>Fungi</taxon>
        <taxon>Dikarya</taxon>
        <taxon>Basidiomycota</taxon>
        <taxon>Agaricomycotina</taxon>
        <taxon>Agaricomycetes</taxon>
        <taxon>Agaricomycetidae</taxon>
        <taxon>Agaricales</taxon>
        <taxon>Agaricineae</taxon>
        <taxon>Bolbitiaceae</taxon>
        <taxon>Cyclocybe</taxon>
    </lineage>
</organism>
<sequence length="230" mass="24425">MVTNTPTSSLCSGNSLEKGNTSPDKHPPSTPLAPATTEGYCGCGHGGRGGDYIEQKDTVDVVMEDAGETTSSCCRTTTKRSQRRPSSLTRVVSNHTPCPPTSHANTRPPTPCPPPQAHFDDTDKDDPLSLPFNSLENPCTETTTLSKGKGKAQQTKTKTTATAKPPPPARSLPPPPNFSRLPSPSSHSRCSSSCPKSASQPQSSRRLMLDEDCRMPAAARTKSSTMTMMA</sequence>
<feature type="compositionally biased region" description="Polar residues" evidence="1">
    <location>
        <begin position="221"/>
        <end position="230"/>
    </location>
</feature>
<dbReference type="EMBL" id="CACVBS010000045">
    <property type="protein sequence ID" value="CAA7264601.1"/>
    <property type="molecule type" value="Genomic_DNA"/>
</dbReference>
<feature type="compositionally biased region" description="Polar residues" evidence="1">
    <location>
        <begin position="131"/>
        <end position="146"/>
    </location>
</feature>
<feature type="compositionally biased region" description="Pro residues" evidence="1">
    <location>
        <begin position="164"/>
        <end position="177"/>
    </location>
</feature>
<comment type="caution">
    <text evidence="2">The sequence shown here is derived from an EMBL/GenBank/DDBJ whole genome shotgun (WGS) entry which is preliminary data.</text>
</comment>
<gene>
    <name evidence="2" type="ORF">AAE3_LOCUS6749</name>
</gene>
<feature type="compositionally biased region" description="Low complexity" evidence="1">
    <location>
        <begin position="178"/>
        <end position="204"/>
    </location>
</feature>
<evidence type="ECO:0000313" key="2">
    <source>
        <dbReference type="EMBL" id="CAA7264601.1"/>
    </source>
</evidence>
<proteinExistence type="predicted"/>
<feature type="region of interest" description="Disordered" evidence="1">
    <location>
        <begin position="64"/>
        <end position="230"/>
    </location>
</feature>
<dbReference type="Proteomes" id="UP000467700">
    <property type="component" value="Unassembled WGS sequence"/>
</dbReference>
<evidence type="ECO:0000256" key="1">
    <source>
        <dbReference type="SAM" id="MobiDB-lite"/>
    </source>
</evidence>
<accession>A0A8S0XS72</accession>
<feature type="compositionally biased region" description="Polar residues" evidence="1">
    <location>
        <begin position="85"/>
        <end position="107"/>
    </location>
</feature>
<name>A0A8S0XS72_CYCAE</name>
<keyword evidence="3" id="KW-1185">Reference proteome</keyword>
<reference evidence="2 3" key="1">
    <citation type="submission" date="2020-01" db="EMBL/GenBank/DDBJ databases">
        <authorList>
            <person name="Gupta K D."/>
        </authorList>
    </citation>
    <scope>NUCLEOTIDE SEQUENCE [LARGE SCALE GENOMIC DNA]</scope>
</reference>
<protein>
    <submittedName>
        <fullName evidence="2">Uncharacterized protein</fullName>
    </submittedName>
</protein>
<evidence type="ECO:0000313" key="3">
    <source>
        <dbReference type="Proteomes" id="UP000467700"/>
    </source>
</evidence>
<feature type="compositionally biased region" description="Basic and acidic residues" evidence="1">
    <location>
        <begin position="118"/>
        <end position="127"/>
    </location>
</feature>
<feature type="region of interest" description="Disordered" evidence="1">
    <location>
        <begin position="1"/>
        <end position="40"/>
    </location>
</feature>
<feature type="compositionally biased region" description="Low complexity" evidence="1">
    <location>
        <begin position="151"/>
        <end position="163"/>
    </location>
</feature>